<dbReference type="AlphaFoldDB" id="A0AAW9K8W4"/>
<protein>
    <submittedName>
        <fullName evidence="2">Helix-turn-helix transcriptional regulator</fullName>
    </submittedName>
</protein>
<dbReference type="Gene3D" id="1.10.260.40">
    <property type="entry name" value="lambda repressor-like DNA-binding domains"/>
    <property type="match status" value="1"/>
</dbReference>
<dbReference type="CDD" id="cd00093">
    <property type="entry name" value="HTH_XRE"/>
    <property type="match status" value="1"/>
</dbReference>
<proteinExistence type="predicted"/>
<name>A0AAW9K8W4_CARML</name>
<accession>A0AAW9K8W4</accession>
<evidence type="ECO:0000313" key="2">
    <source>
        <dbReference type="EMBL" id="MDZ5760619.1"/>
    </source>
</evidence>
<dbReference type="Proteomes" id="UP001290462">
    <property type="component" value="Unassembled WGS sequence"/>
</dbReference>
<feature type="domain" description="HTH cro/C1-type" evidence="1">
    <location>
        <begin position="10"/>
        <end position="63"/>
    </location>
</feature>
<dbReference type="InterPro" id="IPR001387">
    <property type="entry name" value="Cro/C1-type_HTH"/>
</dbReference>
<organism evidence="2 3">
    <name type="scientific">Carnobacterium maltaromaticum</name>
    <name type="common">Carnobacterium piscicola</name>
    <dbReference type="NCBI Taxonomy" id="2751"/>
    <lineage>
        <taxon>Bacteria</taxon>
        <taxon>Bacillati</taxon>
        <taxon>Bacillota</taxon>
        <taxon>Bacilli</taxon>
        <taxon>Lactobacillales</taxon>
        <taxon>Carnobacteriaceae</taxon>
        <taxon>Carnobacterium</taxon>
    </lineage>
</organism>
<dbReference type="PANTHER" id="PTHR37038">
    <property type="entry name" value="TRANSCRIPTIONAL REGULATOR-RELATED"/>
    <property type="match status" value="1"/>
</dbReference>
<dbReference type="EMBL" id="JAVBVO010000024">
    <property type="protein sequence ID" value="MDZ5760619.1"/>
    <property type="molecule type" value="Genomic_DNA"/>
</dbReference>
<evidence type="ECO:0000259" key="1">
    <source>
        <dbReference type="PROSITE" id="PS50943"/>
    </source>
</evidence>
<dbReference type="Gene3D" id="1.25.40.400">
    <property type="match status" value="1"/>
</dbReference>
<dbReference type="InterPro" id="IPR010982">
    <property type="entry name" value="Lambda_DNA-bd_dom_sf"/>
</dbReference>
<dbReference type="InterPro" id="IPR011990">
    <property type="entry name" value="TPR-like_helical_dom_sf"/>
</dbReference>
<dbReference type="SMART" id="SM00530">
    <property type="entry name" value="HTH_XRE"/>
    <property type="match status" value="1"/>
</dbReference>
<dbReference type="InterPro" id="IPR053163">
    <property type="entry name" value="HTH-type_regulator_Rgg"/>
</dbReference>
<comment type="caution">
    <text evidence="2">The sequence shown here is derived from an EMBL/GenBank/DDBJ whole genome shotgun (WGS) entry which is preliminary data.</text>
</comment>
<dbReference type="PROSITE" id="PS50943">
    <property type="entry name" value="HTH_CROC1"/>
    <property type="match status" value="1"/>
</dbReference>
<reference evidence="2" key="1">
    <citation type="submission" date="2023-08" db="EMBL/GenBank/DDBJ databases">
        <title>Genomic characterization of piscicolin 126 produced by Carnobacterium maltaromaticum CM22 strain isolated from salmon (Salmo salar).</title>
        <authorList>
            <person name="Gonzalez-Gragera E."/>
            <person name="Garcia-Lopez J.D."/>
            <person name="Teso-Perez C."/>
            <person name="Gimenez-Hernandez I."/>
            <person name="Peralta-Sanchez J.M."/>
            <person name="Valdivia E."/>
            <person name="Montalban-Lopez M."/>
            <person name="Martin-Platero A.M."/>
            <person name="Banos A."/>
            <person name="Martinez-Bueno M."/>
        </authorList>
    </citation>
    <scope>NUCLEOTIDE SEQUENCE</scope>
    <source>
        <strain evidence="2">CM22</strain>
    </source>
</reference>
<evidence type="ECO:0000313" key="3">
    <source>
        <dbReference type="Proteomes" id="UP001290462"/>
    </source>
</evidence>
<dbReference type="SUPFAM" id="SSF48452">
    <property type="entry name" value="TPR-like"/>
    <property type="match status" value="1"/>
</dbReference>
<dbReference type="Pfam" id="PF01381">
    <property type="entry name" value="HTH_3"/>
    <property type="match status" value="1"/>
</dbReference>
<dbReference type="RefSeq" id="WP_322809788.1">
    <property type="nucleotide sequence ID" value="NZ_JAVBVO010000024.1"/>
</dbReference>
<sequence length="334" mass="39999">MEELTLNQTIRKIRIEQKRTQTQFYKGIFSKSVYQKIESGEKKLTIKELIIIADRLGIDLFELITLCHDETKTTIKETRKDIQNTLLMPESQTKREKIFIIHRLLLDNKKTNLEWFNLYLFFAIAFKDSVDFIFTPNEDDLLYLNKIYEDKTLFTLVDYRIYLNCLNLFGLNRSKFLENKLFPIQQKELRSNEFITTAFGAFINMITLSIYSKNYNKGFIYLKQALKFENREIDYFSKIQFMFLEQLLYCQKYKQQNNHKKEIEAYFKAYNYAELVESLGDTRQSTIMYSDLEKIKEDKELDSPEGCNFIFDKPLQQVDHVKLFLNSLPPKKIR</sequence>
<dbReference type="GO" id="GO:0003677">
    <property type="term" value="F:DNA binding"/>
    <property type="evidence" value="ECO:0007669"/>
    <property type="project" value="InterPro"/>
</dbReference>
<gene>
    <name evidence="2" type="ORF">RAK27_18420</name>
</gene>
<dbReference type="SUPFAM" id="SSF47413">
    <property type="entry name" value="lambda repressor-like DNA-binding domains"/>
    <property type="match status" value="1"/>
</dbReference>